<reference evidence="3 4" key="1">
    <citation type="journal article" date="2014" name="PLoS Genet.">
        <title>Analysis of the Phlebiopsis gigantea genome, transcriptome and secretome provides insight into its pioneer colonization strategies of wood.</title>
        <authorList>
            <person name="Hori C."/>
            <person name="Ishida T."/>
            <person name="Igarashi K."/>
            <person name="Samejima M."/>
            <person name="Suzuki H."/>
            <person name="Master E."/>
            <person name="Ferreira P."/>
            <person name="Ruiz-Duenas F.J."/>
            <person name="Held B."/>
            <person name="Canessa P."/>
            <person name="Larrondo L.F."/>
            <person name="Schmoll M."/>
            <person name="Druzhinina I.S."/>
            <person name="Kubicek C.P."/>
            <person name="Gaskell J.A."/>
            <person name="Kersten P."/>
            <person name="St John F."/>
            <person name="Glasner J."/>
            <person name="Sabat G."/>
            <person name="Splinter BonDurant S."/>
            <person name="Syed K."/>
            <person name="Yadav J."/>
            <person name="Mgbeahuruike A.C."/>
            <person name="Kovalchuk A."/>
            <person name="Asiegbu F.O."/>
            <person name="Lackner G."/>
            <person name="Hoffmeister D."/>
            <person name="Rencoret J."/>
            <person name="Gutierrez A."/>
            <person name="Sun H."/>
            <person name="Lindquist E."/>
            <person name="Barry K."/>
            <person name="Riley R."/>
            <person name="Grigoriev I.V."/>
            <person name="Henrissat B."/>
            <person name="Kues U."/>
            <person name="Berka R.M."/>
            <person name="Martinez A.T."/>
            <person name="Covert S.F."/>
            <person name="Blanchette R.A."/>
            <person name="Cullen D."/>
        </authorList>
    </citation>
    <scope>NUCLEOTIDE SEQUENCE [LARGE SCALE GENOMIC DNA]</scope>
    <source>
        <strain evidence="3 4">11061_1 CR5-6</strain>
    </source>
</reference>
<dbReference type="Proteomes" id="UP000053257">
    <property type="component" value="Unassembled WGS sequence"/>
</dbReference>
<feature type="region of interest" description="Disordered" evidence="1">
    <location>
        <begin position="288"/>
        <end position="307"/>
    </location>
</feature>
<sequence length="701" mass="78693">MSPEWALLGDVGSWLDVCLPGEKIAQDILARVGDFSEISNNIVKGELKGQCLAKIPRWTTNSDVGNVETSAEATGHNTSQSELGTGREATTRVEDAESYVDERDNPASGRPHHGRAAWAWITTIIEVKSDPGFLPYDVAKDGSLALPNTTRGRKARAEIMEHIGEICLHQHRQFVLTAVIVQRRAFLMRWDRTGAIVAKPFDFIDEPEKLLTFLYRIAVAERSAQGYDPTATLASPEEIERFKAYHDFVSQKAGTPTVLLEFMSDIFSPERLWLYPIYKLICPDSEHSTAARPGAPRHGTRSPTGRGGKDFVAYDLDNATERCVFLKDYWYALGDSVHPETEVYQKLNASGVRFVATLVAGGDVGPSSALQETLTQTYLPEEGRPCVRRHHRFVVEEIGRPLETYGRDTDLYATVFDALIVHKDAWEKAHVLHRDASMGNILINVETDMGFLNDWDLCKYKDELNKFTSQHARSVIWPYMSATLCSFPRKPNELADDLESFVHVISLALLRFHENTLTFNFSIHREPLGSHMGLVYDPAHKTGDGYWVGSFLKMSSVRNGWPGFGLVDRTSNLSVLLKALWYLGKNHYSGLDLDAMNARWGAQDGHIVEADADTLARPADRRTMVVKGFPAPRKKFPPPDPLILNQPSSRVRQPELGDFTSHDTMYEIFLALRDGWDEDGYDTKTEDNFIGMTTYGIIRPP</sequence>
<gene>
    <name evidence="3" type="ORF">PHLGIDRAFT_15771</name>
</gene>
<dbReference type="HOGENOM" id="CLU_332628_0_0_1"/>
<dbReference type="InterPro" id="IPR040976">
    <property type="entry name" value="Pkinase_fungal"/>
</dbReference>
<evidence type="ECO:0000313" key="3">
    <source>
        <dbReference type="EMBL" id="KIP03572.1"/>
    </source>
</evidence>
<feature type="domain" description="Fungal-type protein kinase" evidence="2">
    <location>
        <begin position="384"/>
        <end position="505"/>
    </location>
</feature>
<name>A0A0C3S231_PHLG1</name>
<evidence type="ECO:0000259" key="2">
    <source>
        <dbReference type="Pfam" id="PF17667"/>
    </source>
</evidence>
<evidence type="ECO:0000256" key="1">
    <source>
        <dbReference type="SAM" id="MobiDB-lite"/>
    </source>
</evidence>
<evidence type="ECO:0000313" key="4">
    <source>
        <dbReference type="Proteomes" id="UP000053257"/>
    </source>
</evidence>
<protein>
    <recommendedName>
        <fullName evidence="2">Fungal-type protein kinase domain-containing protein</fullName>
    </recommendedName>
</protein>
<organism evidence="3 4">
    <name type="scientific">Phlebiopsis gigantea (strain 11061_1 CR5-6)</name>
    <name type="common">White-rot fungus</name>
    <name type="synonym">Peniophora gigantea</name>
    <dbReference type="NCBI Taxonomy" id="745531"/>
    <lineage>
        <taxon>Eukaryota</taxon>
        <taxon>Fungi</taxon>
        <taxon>Dikarya</taxon>
        <taxon>Basidiomycota</taxon>
        <taxon>Agaricomycotina</taxon>
        <taxon>Agaricomycetes</taxon>
        <taxon>Polyporales</taxon>
        <taxon>Phanerochaetaceae</taxon>
        <taxon>Phlebiopsis</taxon>
    </lineage>
</organism>
<dbReference type="OrthoDB" id="2791154at2759"/>
<dbReference type="InterPro" id="IPR011009">
    <property type="entry name" value="Kinase-like_dom_sf"/>
</dbReference>
<dbReference type="STRING" id="745531.A0A0C3S231"/>
<accession>A0A0C3S231</accession>
<feature type="domain" description="Fungal-type protein kinase" evidence="2">
    <location>
        <begin position="151"/>
        <end position="233"/>
    </location>
</feature>
<keyword evidence="4" id="KW-1185">Reference proteome</keyword>
<feature type="region of interest" description="Disordered" evidence="1">
    <location>
        <begin position="70"/>
        <end position="112"/>
    </location>
</feature>
<dbReference type="EMBL" id="KN840609">
    <property type="protein sequence ID" value="KIP03572.1"/>
    <property type="molecule type" value="Genomic_DNA"/>
</dbReference>
<feature type="compositionally biased region" description="Basic and acidic residues" evidence="1">
    <location>
        <begin position="89"/>
        <end position="105"/>
    </location>
</feature>
<dbReference type="PANTHER" id="PTHR38248">
    <property type="entry name" value="FUNK1 6"/>
    <property type="match status" value="1"/>
</dbReference>
<proteinExistence type="predicted"/>
<dbReference type="PANTHER" id="PTHR38248:SF2">
    <property type="entry name" value="FUNK1 11"/>
    <property type="match status" value="1"/>
</dbReference>
<dbReference type="SUPFAM" id="SSF56112">
    <property type="entry name" value="Protein kinase-like (PK-like)"/>
    <property type="match status" value="1"/>
</dbReference>
<dbReference type="Pfam" id="PF17667">
    <property type="entry name" value="Pkinase_fungal"/>
    <property type="match status" value="2"/>
</dbReference>
<dbReference type="AlphaFoldDB" id="A0A0C3S231"/>
<feature type="compositionally biased region" description="Polar residues" evidence="1">
    <location>
        <begin position="70"/>
        <end position="83"/>
    </location>
</feature>